<dbReference type="PANTHER" id="PTHR46230:SF7">
    <property type="entry name" value="BOLA-LIKE PROTEIN 1"/>
    <property type="match status" value="1"/>
</dbReference>
<evidence type="ECO:0000256" key="1">
    <source>
        <dbReference type="RuleBase" id="RU003860"/>
    </source>
</evidence>
<sequence>MTQIELIRERLAVLSPQTLEIRDDSAQHAGHAGAAGGGGHYWLTIVSEQFAGKPAIARHRMIYSALGELMRGPIHALSIQAFTPEEL</sequence>
<reference evidence="2" key="1">
    <citation type="submission" date="2023-03" db="EMBL/GenBank/DDBJ databases">
        <title>Chitinimonas shenzhenensis gen. nov., sp. nov., a novel member of family Burkholderiaceae isolated from activated sludge collected in Shen Zhen, China.</title>
        <authorList>
            <person name="Wang X."/>
        </authorList>
    </citation>
    <scope>NUCLEOTIDE SEQUENCE</scope>
    <source>
        <strain evidence="2">DQS-5</strain>
    </source>
</reference>
<dbReference type="Gene3D" id="3.30.300.90">
    <property type="entry name" value="BolA-like"/>
    <property type="match status" value="1"/>
</dbReference>
<gene>
    <name evidence="2" type="ORF">PZA18_06930</name>
</gene>
<dbReference type="RefSeq" id="WP_284100085.1">
    <property type="nucleotide sequence ID" value="NZ_JARRAF010000006.1"/>
</dbReference>
<dbReference type="PIRSF" id="PIRSF003113">
    <property type="entry name" value="BolA"/>
    <property type="match status" value="1"/>
</dbReference>
<accession>A0ABT7DUN5</accession>
<comment type="similarity">
    <text evidence="1">Belongs to the BolA/IbaG family.</text>
</comment>
<evidence type="ECO:0000313" key="2">
    <source>
        <dbReference type="EMBL" id="MDK2123780.1"/>
    </source>
</evidence>
<dbReference type="InterPro" id="IPR002634">
    <property type="entry name" value="BolA"/>
</dbReference>
<dbReference type="PANTHER" id="PTHR46230">
    <property type="match status" value="1"/>
</dbReference>
<dbReference type="Proteomes" id="UP001172778">
    <property type="component" value="Unassembled WGS sequence"/>
</dbReference>
<proteinExistence type="inferred from homology"/>
<organism evidence="2 3">
    <name type="scientific">Parachitinimonas caeni</name>
    <dbReference type="NCBI Taxonomy" id="3031301"/>
    <lineage>
        <taxon>Bacteria</taxon>
        <taxon>Pseudomonadati</taxon>
        <taxon>Pseudomonadota</taxon>
        <taxon>Betaproteobacteria</taxon>
        <taxon>Neisseriales</taxon>
        <taxon>Chitinibacteraceae</taxon>
        <taxon>Parachitinimonas</taxon>
    </lineage>
</organism>
<dbReference type="Pfam" id="PF01722">
    <property type="entry name" value="BolA"/>
    <property type="match status" value="1"/>
</dbReference>
<protein>
    <submittedName>
        <fullName evidence="2">BolA family transcriptional regulator</fullName>
    </submittedName>
</protein>
<dbReference type="SUPFAM" id="SSF82657">
    <property type="entry name" value="BolA-like"/>
    <property type="match status" value="1"/>
</dbReference>
<keyword evidence="3" id="KW-1185">Reference proteome</keyword>
<name>A0ABT7DUN5_9NEIS</name>
<comment type="caution">
    <text evidence="2">The sequence shown here is derived from an EMBL/GenBank/DDBJ whole genome shotgun (WGS) entry which is preliminary data.</text>
</comment>
<dbReference type="EMBL" id="JARRAF010000006">
    <property type="protein sequence ID" value="MDK2123780.1"/>
    <property type="molecule type" value="Genomic_DNA"/>
</dbReference>
<evidence type="ECO:0000313" key="3">
    <source>
        <dbReference type="Proteomes" id="UP001172778"/>
    </source>
</evidence>
<dbReference type="InterPro" id="IPR036065">
    <property type="entry name" value="BolA-like_sf"/>
</dbReference>